<evidence type="ECO:0000313" key="13">
    <source>
        <dbReference type="EMBL" id="WXB13305.1"/>
    </source>
</evidence>
<name>A0ABZ2LVZ6_9BACT</name>
<dbReference type="SUPFAM" id="SSF52540">
    <property type="entry name" value="P-loop containing nucleoside triphosphate hydrolases"/>
    <property type="match status" value="1"/>
</dbReference>
<dbReference type="InterPro" id="IPR007696">
    <property type="entry name" value="DNA_mismatch_repair_MutS_core"/>
</dbReference>
<dbReference type="Gene3D" id="3.40.50.300">
    <property type="entry name" value="P-loop containing nucleotide triphosphate hydrolases"/>
    <property type="match status" value="1"/>
</dbReference>
<keyword evidence="14" id="KW-1185">Reference proteome</keyword>
<dbReference type="PANTHER" id="PTHR11361:SF34">
    <property type="entry name" value="DNA MISMATCH REPAIR PROTEIN MSH1, MITOCHONDRIAL"/>
    <property type="match status" value="1"/>
</dbReference>
<evidence type="ECO:0000256" key="11">
    <source>
        <dbReference type="SAM" id="MobiDB-lite"/>
    </source>
</evidence>
<dbReference type="Pfam" id="PF05188">
    <property type="entry name" value="MutS_II"/>
    <property type="match status" value="1"/>
</dbReference>
<keyword evidence="5 9" id="KW-0067">ATP-binding</keyword>
<dbReference type="InterPro" id="IPR036678">
    <property type="entry name" value="MutS_con_dom_sf"/>
</dbReference>
<dbReference type="InterPro" id="IPR007695">
    <property type="entry name" value="DNA_mismatch_repair_MutS-lik_N"/>
</dbReference>
<dbReference type="SUPFAM" id="SSF55271">
    <property type="entry name" value="DNA repair protein MutS, domain I"/>
    <property type="match status" value="1"/>
</dbReference>
<evidence type="ECO:0000256" key="1">
    <source>
        <dbReference type="ARBA" id="ARBA00006271"/>
    </source>
</evidence>
<evidence type="ECO:0000256" key="9">
    <source>
        <dbReference type="HAMAP-Rule" id="MF_00096"/>
    </source>
</evidence>
<dbReference type="InterPro" id="IPR017261">
    <property type="entry name" value="DNA_mismatch_repair_MutS/MSH"/>
</dbReference>
<feature type="domain" description="DNA mismatch repair proteins mutS family" evidence="12">
    <location>
        <begin position="699"/>
        <end position="715"/>
    </location>
</feature>
<dbReference type="Pfam" id="PF00488">
    <property type="entry name" value="MutS_V"/>
    <property type="match status" value="1"/>
</dbReference>
<dbReference type="CDD" id="cd03284">
    <property type="entry name" value="ABC_MutS1"/>
    <property type="match status" value="1"/>
</dbReference>
<dbReference type="InterPro" id="IPR000432">
    <property type="entry name" value="DNA_mismatch_repair_MutS_C"/>
</dbReference>
<dbReference type="InterPro" id="IPR036187">
    <property type="entry name" value="DNA_mismatch_repair_MutS_sf"/>
</dbReference>
<dbReference type="NCBIfam" id="NF003810">
    <property type="entry name" value="PRK05399.1"/>
    <property type="match status" value="1"/>
</dbReference>
<keyword evidence="6 9" id="KW-0238">DNA-binding</keyword>
<evidence type="ECO:0000256" key="2">
    <source>
        <dbReference type="ARBA" id="ARBA00021982"/>
    </source>
</evidence>
<dbReference type="Pfam" id="PF05192">
    <property type="entry name" value="MutS_III"/>
    <property type="match status" value="1"/>
</dbReference>
<feature type="region of interest" description="Disordered" evidence="11">
    <location>
        <begin position="829"/>
        <end position="848"/>
    </location>
</feature>
<dbReference type="SMART" id="SM00533">
    <property type="entry name" value="MUTSd"/>
    <property type="match status" value="1"/>
</dbReference>
<evidence type="ECO:0000256" key="8">
    <source>
        <dbReference type="ARBA" id="ARBA00024647"/>
    </source>
</evidence>
<protein>
    <recommendedName>
        <fullName evidence="2 9">DNA mismatch repair protein MutS</fullName>
    </recommendedName>
</protein>
<dbReference type="Gene3D" id="3.30.420.110">
    <property type="entry name" value="MutS, connector domain"/>
    <property type="match status" value="1"/>
</dbReference>
<keyword evidence="3 9" id="KW-0547">Nucleotide-binding</keyword>
<dbReference type="InterPro" id="IPR027417">
    <property type="entry name" value="P-loop_NTPase"/>
</dbReference>
<dbReference type="Pfam" id="PF05190">
    <property type="entry name" value="MutS_IV"/>
    <property type="match status" value="1"/>
</dbReference>
<organism evidence="13 14">
    <name type="scientific">Pendulispora albinea</name>
    <dbReference type="NCBI Taxonomy" id="2741071"/>
    <lineage>
        <taxon>Bacteria</taxon>
        <taxon>Pseudomonadati</taxon>
        <taxon>Myxococcota</taxon>
        <taxon>Myxococcia</taxon>
        <taxon>Myxococcales</taxon>
        <taxon>Sorangiineae</taxon>
        <taxon>Pendulisporaceae</taxon>
        <taxon>Pendulispora</taxon>
    </lineage>
</organism>
<dbReference type="Proteomes" id="UP001370348">
    <property type="component" value="Chromosome"/>
</dbReference>
<keyword evidence="4 9" id="KW-0227">DNA damage</keyword>
<evidence type="ECO:0000259" key="12">
    <source>
        <dbReference type="PROSITE" id="PS00486"/>
    </source>
</evidence>
<dbReference type="InterPro" id="IPR005748">
    <property type="entry name" value="DNA_mismatch_repair_MutS"/>
</dbReference>
<dbReference type="Gene3D" id="3.40.1170.10">
    <property type="entry name" value="DNA repair protein MutS, domain I"/>
    <property type="match status" value="1"/>
</dbReference>
<feature type="binding site" evidence="9">
    <location>
        <begin position="625"/>
        <end position="632"/>
    </location>
    <ligand>
        <name>ATP</name>
        <dbReference type="ChEBI" id="CHEBI:30616"/>
    </ligand>
</feature>
<evidence type="ECO:0000256" key="4">
    <source>
        <dbReference type="ARBA" id="ARBA00022763"/>
    </source>
</evidence>
<evidence type="ECO:0000256" key="10">
    <source>
        <dbReference type="RuleBase" id="RU003756"/>
    </source>
</evidence>
<dbReference type="HAMAP" id="MF_00096">
    <property type="entry name" value="MutS"/>
    <property type="match status" value="1"/>
</dbReference>
<keyword evidence="7 9" id="KW-0234">DNA repair</keyword>
<dbReference type="PROSITE" id="PS00486">
    <property type="entry name" value="DNA_MISMATCH_REPAIR_2"/>
    <property type="match status" value="1"/>
</dbReference>
<evidence type="ECO:0000256" key="3">
    <source>
        <dbReference type="ARBA" id="ARBA00022741"/>
    </source>
</evidence>
<evidence type="ECO:0000256" key="5">
    <source>
        <dbReference type="ARBA" id="ARBA00022840"/>
    </source>
</evidence>
<reference evidence="13 14" key="1">
    <citation type="submission" date="2021-12" db="EMBL/GenBank/DDBJ databases">
        <title>Discovery of the Pendulisporaceae a myxobacterial family with distinct sporulation behavior and unique specialized metabolism.</title>
        <authorList>
            <person name="Garcia R."/>
            <person name="Popoff A."/>
            <person name="Bader C.D."/>
            <person name="Loehr J."/>
            <person name="Walesch S."/>
            <person name="Walt C."/>
            <person name="Boldt J."/>
            <person name="Bunk B."/>
            <person name="Haeckl F.J.F.P.J."/>
            <person name="Gunesch A.P."/>
            <person name="Birkelbach J."/>
            <person name="Nuebel U."/>
            <person name="Pietschmann T."/>
            <person name="Bach T."/>
            <person name="Mueller R."/>
        </authorList>
    </citation>
    <scope>NUCLEOTIDE SEQUENCE [LARGE SCALE GENOMIC DNA]</scope>
    <source>
        <strain evidence="13 14">MSr11954</strain>
    </source>
</reference>
<dbReference type="Gene3D" id="1.10.1420.10">
    <property type="match status" value="2"/>
</dbReference>
<proteinExistence type="inferred from homology"/>
<dbReference type="SUPFAM" id="SSF53150">
    <property type="entry name" value="DNA repair protein MutS, domain II"/>
    <property type="match status" value="1"/>
</dbReference>
<dbReference type="NCBIfam" id="TIGR01070">
    <property type="entry name" value="mutS1"/>
    <property type="match status" value="1"/>
</dbReference>
<comment type="function">
    <text evidence="8 9">This protein is involved in the repair of mismatches in DNA. It is possible that it carries out the mismatch recognition step. This protein has a weak ATPase activity.</text>
</comment>
<dbReference type="SUPFAM" id="SSF48334">
    <property type="entry name" value="DNA repair protein MutS, domain III"/>
    <property type="match status" value="1"/>
</dbReference>
<dbReference type="InterPro" id="IPR007860">
    <property type="entry name" value="DNA_mmatch_repair_MutS_con_dom"/>
</dbReference>
<dbReference type="InterPro" id="IPR007861">
    <property type="entry name" value="DNA_mismatch_repair_MutS_clamp"/>
</dbReference>
<dbReference type="Pfam" id="PF01624">
    <property type="entry name" value="MutS_I"/>
    <property type="match status" value="1"/>
</dbReference>
<evidence type="ECO:0000313" key="14">
    <source>
        <dbReference type="Proteomes" id="UP001370348"/>
    </source>
</evidence>
<accession>A0ABZ2LVZ6</accession>
<dbReference type="PANTHER" id="PTHR11361">
    <property type="entry name" value="DNA MISMATCH REPAIR PROTEIN MUTS FAMILY MEMBER"/>
    <property type="match status" value="1"/>
</dbReference>
<dbReference type="PIRSF" id="PIRSF037677">
    <property type="entry name" value="DNA_mis_repair_Msh6"/>
    <property type="match status" value="1"/>
</dbReference>
<dbReference type="InterPro" id="IPR045076">
    <property type="entry name" value="MutS"/>
</dbReference>
<gene>
    <name evidence="9 13" type="primary">mutS</name>
    <name evidence="13" type="ORF">LZC94_36360</name>
</gene>
<sequence length="886" mass="96205">MAKQQDPAATPLMRQYLTAKEKHKDALLFFRLGDFYELFFEDAVIAARALELTLTSRNKGAEDEIPMAGVPYHAAATYIQRLLDQGFKVAICEQMADPSKVKGIVPREVVRVVTPAIVYDDATIDARTNLYLVAVEEGAGRFGIAALDVSTGELSACEAADRDGALGELVRLDARELLVGPGAEAVAEQFAAVRPRAVVRKQAAALEEAAAMATLDAILGAGEAGASGAPISALRAAARCLDVARECEAGQKPPVARLEVYGLDETLLLDDATQSHLELVRTMDGDTRGSLLAQIDETKTGPGARLLRRRLLSPLTHVSEIRRRHDAVELFVTQPGLRAEVRSLFGRVSDIERLAMKLAVGRASPRDLVALGRSLEALPAVAHALESCPDLSAREALGIAPGAPWLDVCADLCDELVRAIDPDAPVRASDGGVIRAGYDLALDEVRTLARDGQRLIVELETRLREEVQIPSLKLRFTRVFGWYVEVTRSHTSKAPKTWRRKQTVANAERFTCDELDELADKLAHAEDRCMARETELLNGVLRSLVAHVERLRAVAGRLAEWDVASALAEVAHRNDYARPVVDDSLRLVIEDGRHPVVERLAAAGRFVPNDVALDATAERLWLLTGPNMAGKSTLMRQVALIVILAQAGSFVPARRAEVGIVDRVLTRVGASDNLAKGDSTFMVEMKETANVLRRATRRSLVVLDEIGRGTSTYDGLSIAWAVAEHLHDVIGCRAMFATHYHELTELCTTRSGSENFSVSAREHEGTLIFLHKLQRGAASRSYGVACARLAGIPEIVLARARTLLSDLERGAPLPSGAPASLRRRDRAARPQLDLFGSGPDRAAMTPEQKTAHDIAEALRSLDTDRLTPLEALQLVATWKKQVASPA</sequence>
<dbReference type="EMBL" id="CP089984">
    <property type="protein sequence ID" value="WXB13305.1"/>
    <property type="molecule type" value="Genomic_DNA"/>
</dbReference>
<dbReference type="InterPro" id="IPR016151">
    <property type="entry name" value="DNA_mismatch_repair_MutS_N"/>
</dbReference>
<comment type="similarity">
    <text evidence="1 9 10">Belongs to the DNA mismatch repair MutS family.</text>
</comment>
<dbReference type="RefSeq" id="WP_394822927.1">
    <property type="nucleotide sequence ID" value="NZ_CP089984.1"/>
</dbReference>
<evidence type="ECO:0000256" key="7">
    <source>
        <dbReference type="ARBA" id="ARBA00023204"/>
    </source>
</evidence>
<dbReference type="SMART" id="SM00534">
    <property type="entry name" value="MUTSac"/>
    <property type="match status" value="1"/>
</dbReference>
<evidence type="ECO:0000256" key="6">
    <source>
        <dbReference type="ARBA" id="ARBA00023125"/>
    </source>
</evidence>